<comment type="similarity">
    <text evidence="1">Belongs to the QWRF family.</text>
</comment>
<feature type="region of interest" description="Disordered" evidence="2">
    <location>
        <begin position="346"/>
        <end position="430"/>
    </location>
</feature>
<gene>
    <name evidence="3" type="ORF">K2173_024051</name>
</gene>
<feature type="region of interest" description="Disordered" evidence="2">
    <location>
        <begin position="298"/>
        <end position="320"/>
    </location>
</feature>
<evidence type="ECO:0000256" key="1">
    <source>
        <dbReference type="ARBA" id="ARBA00010016"/>
    </source>
</evidence>
<dbReference type="Pfam" id="PF04484">
    <property type="entry name" value="QWRF"/>
    <property type="match status" value="1"/>
</dbReference>
<feature type="compositionally biased region" description="Polar residues" evidence="2">
    <location>
        <begin position="135"/>
        <end position="151"/>
    </location>
</feature>
<feature type="compositionally biased region" description="Low complexity" evidence="2">
    <location>
        <begin position="301"/>
        <end position="314"/>
    </location>
</feature>
<feature type="region of interest" description="Disordered" evidence="2">
    <location>
        <begin position="180"/>
        <end position="255"/>
    </location>
</feature>
<accession>A0AAV8TS40</accession>
<reference evidence="3 4" key="1">
    <citation type="submission" date="2021-09" db="EMBL/GenBank/DDBJ databases">
        <title>Genomic insights and catalytic innovation underlie evolution of tropane alkaloids biosynthesis.</title>
        <authorList>
            <person name="Wang Y.-J."/>
            <person name="Tian T."/>
            <person name="Huang J.-P."/>
            <person name="Huang S.-X."/>
        </authorList>
    </citation>
    <scope>NUCLEOTIDE SEQUENCE [LARGE SCALE GENOMIC DNA]</scope>
    <source>
        <strain evidence="3">KIB-2018</strain>
        <tissue evidence="3">Leaf</tissue>
    </source>
</reference>
<feature type="compositionally biased region" description="Polar residues" evidence="2">
    <location>
        <begin position="356"/>
        <end position="371"/>
    </location>
</feature>
<proteinExistence type="inferred from homology"/>
<dbReference type="GO" id="GO:0005880">
    <property type="term" value="C:nuclear microtubule"/>
    <property type="evidence" value="ECO:0007669"/>
    <property type="project" value="TreeGrafter"/>
</dbReference>
<feature type="compositionally biased region" description="Low complexity" evidence="2">
    <location>
        <begin position="56"/>
        <end position="87"/>
    </location>
</feature>
<dbReference type="GO" id="GO:0008017">
    <property type="term" value="F:microtubule binding"/>
    <property type="evidence" value="ECO:0007669"/>
    <property type="project" value="TreeGrafter"/>
</dbReference>
<dbReference type="PANTHER" id="PTHR31807">
    <property type="entry name" value="AUGMIN FAMILY MEMBER"/>
    <property type="match status" value="1"/>
</dbReference>
<dbReference type="EMBL" id="JAIWQS010000004">
    <property type="protein sequence ID" value="KAJ8769055.1"/>
    <property type="molecule type" value="Genomic_DNA"/>
</dbReference>
<feature type="compositionally biased region" description="Polar residues" evidence="2">
    <location>
        <begin position="8"/>
        <end position="22"/>
    </location>
</feature>
<sequence>MMVAAISQAASATEKTPNQTSRPPLLPSERDQQHSNGVRIANRKPRGKQVPSRYLSPSPSTSNTSTTSNTTTTTTTTTTCSSTSSSSFVSKRFPSPLLSRSTNSGPQHTPTPKSQSFLGPRRSQSVDRRRPVNQRPATPNQESKQSNATEMSTATKMLITSSRSLSVSFQGEAFSLPISKAKAVTPQNGGRKTTPERRRATPVRDQVENSRPTEQHRWPGRNREENSGSRERNLQLSRSLNSSGNGDKLRTGSGFMGFKSLQQSMMVDDSRRLSLDLGSARQSHDVNSVNEFSFTGDLTASDSDSVSSGSTSGVQEFGSGGGILKAKSGARGILVSAKFWQETNSRLRRLQDPGSPLSTSPASRMSISSKIVQAKRFSSDGQMASPRTIGSSPIKGATRPASPSKLWSSSASSPSRGISSPSRVRPMSSSPISVPSILSFSVDVRRGKVGEDRIVDAHTLRLLYNRQLQWRFVNARADATFMVQTLTAEKILWNAWVTISELRHSVTLKRIKLLLLRQKLKLTCILKGQISHLEEWSNLDSDHSNSLEGATEALKASTLRLPVVGKAVADVHNLNDAISSAVDVMQAMASSICSLSPKVEEANSLVAEIVNVTVKERVLLEQCKDFLSSLTAMQVKDCSLRTHIIQVKGFQLPAA</sequence>
<feature type="compositionally biased region" description="Low complexity" evidence="2">
    <location>
        <begin position="234"/>
        <end position="245"/>
    </location>
</feature>
<protein>
    <recommendedName>
        <fullName evidence="5">QWRF motif-containing protein 2</fullName>
    </recommendedName>
</protein>
<keyword evidence="4" id="KW-1185">Reference proteome</keyword>
<feature type="compositionally biased region" description="Basic and acidic residues" evidence="2">
    <location>
        <begin position="205"/>
        <end position="233"/>
    </location>
</feature>
<comment type="caution">
    <text evidence="3">The sequence shown here is derived from an EMBL/GenBank/DDBJ whole genome shotgun (WGS) entry which is preliminary data.</text>
</comment>
<dbReference type="GO" id="GO:0051225">
    <property type="term" value="P:spindle assembly"/>
    <property type="evidence" value="ECO:0007669"/>
    <property type="project" value="TreeGrafter"/>
</dbReference>
<feature type="compositionally biased region" description="Low complexity" evidence="2">
    <location>
        <begin position="399"/>
        <end position="430"/>
    </location>
</feature>
<evidence type="ECO:0000313" key="3">
    <source>
        <dbReference type="EMBL" id="KAJ8769055.1"/>
    </source>
</evidence>
<dbReference type="Proteomes" id="UP001159364">
    <property type="component" value="Linkage Group LG04"/>
</dbReference>
<dbReference type="InterPro" id="IPR007573">
    <property type="entry name" value="QWRF"/>
</dbReference>
<feature type="compositionally biased region" description="Polar residues" evidence="2">
    <location>
        <begin position="98"/>
        <end position="117"/>
    </location>
</feature>
<feature type="region of interest" description="Disordered" evidence="2">
    <location>
        <begin position="1"/>
        <end position="151"/>
    </location>
</feature>
<dbReference type="AlphaFoldDB" id="A0AAV8TS40"/>
<organism evidence="3 4">
    <name type="scientific">Erythroxylum novogranatense</name>
    <dbReference type="NCBI Taxonomy" id="1862640"/>
    <lineage>
        <taxon>Eukaryota</taxon>
        <taxon>Viridiplantae</taxon>
        <taxon>Streptophyta</taxon>
        <taxon>Embryophyta</taxon>
        <taxon>Tracheophyta</taxon>
        <taxon>Spermatophyta</taxon>
        <taxon>Magnoliopsida</taxon>
        <taxon>eudicotyledons</taxon>
        <taxon>Gunneridae</taxon>
        <taxon>Pentapetalae</taxon>
        <taxon>rosids</taxon>
        <taxon>fabids</taxon>
        <taxon>Malpighiales</taxon>
        <taxon>Erythroxylaceae</taxon>
        <taxon>Erythroxylum</taxon>
    </lineage>
</organism>
<evidence type="ECO:0008006" key="5">
    <source>
        <dbReference type="Google" id="ProtNLM"/>
    </source>
</evidence>
<dbReference type="GO" id="GO:0005737">
    <property type="term" value="C:cytoplasm"/>
    <property type="evidence" value="ECO:0007669"/>
    <property type="project" value="TreeGrafter"/>
</dbReference>
<evidence type="ECO:0000256" key="2">
    <source>
        <dbReference type="SAM" id="MobiDB-lite"/>
    </source>
</evidence>
<evidence type="ECO:0000313" key="4">
    <source>
        <dbReference type="Proteomes" id="UP001159364"/>
    </source>
</evidence>
<name>A0AAV8TS40_9ROSI</name>
<dbReference type="PANTHER" id="PTHR31807:SF2">
    <property type="entry name" value="PROTEIN SNOWY COTYLEDON 3"/>
    <property type="match status" value="1"/>
</dbReference>